<evidence type="ECO:0000256" key="1">
    <source>
        <dbReference type="SAM" id="Phobius"/>
    </source>
</evidence>
<feature type="transmembrane region" description="Helical" evidence="1">
    <location>
        <begin position="31"/>
        <end position="50"/>
    </location>
</feature>
<evidence type="ECO:0000313" key="2">
    <source>
        <dbReference type="EMBL" id="SFW40558.1"/>
    </source>
</evidence>
<proteinExistence type="predicted"/>
<accession>A0A1K1P1L6</accession>
<reference evidence="2 3" key="1">
    <citation type="submission" date="2016-11" db="EMBL/GenBank/DDBJ databases">
        <authorList>
            <person name="Jaros S."/>
            <person name="Januszkiewicz K."/>
            <person name="Wedrychowicz H."/>
        </authorList>
    </citation>
    <scope>NUCLEOTIDE SEQUENCE [LARGE SCALE GENOMIC DNA]</scope>
    <source>
        <strain evidence="2 3">YL228</strain>
    </source>
</reference>
<protein>
    <submittedName>
        <fullName evidence="2">Uncharacterized protein</fullName>
    </submittedName>
</protein>
<dbReference type="AlphaFoldDB" id="A0A1K1P1L6"/>
<feature type="transmembrane region" description="Helical" evidence="1">
    <location>
        <begin position="106"/>
        <end position="134"/>
    </location>
</feature>
<evidence type="ECO:0000313" key="3">
    <source>
        <dbReference type="Proteomes" id="UP000183461"/>
    </source>
</evidence>
<organism evidence="2 3">
    <name type="scientific">Ruminococcus flavefaciens</name>
    <dbReference type="NCBI Taxonomy" id="1265"/>
    <lineage>
        <taxon>Bacteria</taxon>
        <taxon>Bacillati</taxon>
        <taxon>Bacillota</taxon>
        <taxon>Clostridia</taxon>
        <taxon>Eubacteriales</taxon>
        <taxon>Oscillospiraceae</taxon>
        <taxon>Ruminococcus</taxon>
    </lineage>
</organism>
<gene>
    <name evidence="2" type="ORF">SAMN02910280_2356</name>
</gene>
<feature type="transmembrane region" description="Helical" evidence="1">
    <location>
        <begin position="7"/>
        <end position="25"/>
    </location>
</feature>
<keyword evidence="1" id="KW-0472">Membrane</keyword>
<keyword evidence="1" id="KW-1133">Transmembrane helix</keyword>
<dbReference type="RefSeq" id="WP_072300612.1">
    <property type="nucleotide sequence ID" value="NZ_FPIP01000006.1"/>
</dbReference>
<feature type="transmembrane region" description="Helical" evidence="1">
    <location>
        <begin position="57"/>
        <end position="80"/>
    </location>
</feature>
<dbReference type="EMBL" id="FPIP01000006">
    <property type="protein sequence ID" value="SFW40558.1"/>
    <property type="molecule type" value="Genomic_DNA"/>
</dbReference>
<keyword evidence="1" id="KW-0812">Transmembrane</keyword>
<dbReference type="Proteomes" id="UP000183461">
    <property type="component" value="Unassembled WGS sequence"/>
</dbReference>
<sequence length="145" mass="16222">MKKSMKVLLIVSAVMTVIGAASLIFAWSLRILFTIGLSMGFGVIISHFIGSKERDRVPVWLSILFVLSFIPIMLCFYWSIDAAVNGTGGGMIFRKKHGWEAFSETFLITTLLLTVIPAIPMAVIVQIRFIALCIKLRKKRISERS</sequence>
<name>A0A1K1P1L6_RUMFL</name>